<keyword evidence="2" id="KW-1185">Reference proteome</keyword>
<sequence>MERKIFTPLALICFLIISAQNPENMVGSWMLISGQHKISKNWSIPTITILQHYRVYEDFQFVLARTGLSYRFNPWYKLL</sequence>
<comment type="caution">
    <text evidence="1">The sequence shown here is derived from an EMBL/GenBank/DDBJ whole genome shotgun (WGS) entry which is preliminary data.</text>
</comment>
<name>A0ABU3D8Q5_9FLAO</name>
<evidence type="ECO:0000313" key="1">
    <source>
        <dbReference type="EMBL" id="MDT0677910.1"/>
    </source>
</evidence>
<protein>
    <recommendedName>
        <fullName evidence="3">DUF2490 domain-containing protein</fullName>
    </recommendedName>
</protein>
<dbReference type="RefSeq" id="WP_311504251.1">
    <property type="nucleotide sequence ID" value="NZ_JAVRHK010000013.1"/>
</dbReference>
<organism evidence="1 2">
    <name type="scientific">Autumnicola musiva</name>
    <dbReference type="NCBI Taxonomy" id="3075589"/>
    <lineage>
        <taxon>Bacteria</taxon>
        <taxon>Pseudomonadati</taxon>
        <taxon>Bacteroidota</taxon>
        <taxon>Flavobacteriia</taxon>
        <taxon>Flavobacteriales</taxon>
        <taxon>Flavobacteriaceae</taxon>
        <taxon>Autumnicola</taxon>
    </lineage>
</organism>
<evidence type="ECO:0008006" key="3">
    <source>
        <dbReference type="Google" id="ProtNLM"/>
    </source>
</evidence>
<proteinExistence type="predicted"/>
<accession>A0ABU3D8Q5</accession>
<dbReference type="Proteomes" id="UP001262582">
    <property type="component" value="Unassembled WGS sequence"/>
</dbReference>
<evidence type="ECO:0000313" key="2">
    <source>
        <dbReference type="Proteomes" id="UP001262582"/>
    </source>
</evidence>
<gene>
    <name evidence="1" type="ORF">RM539_15105</name>
</gene>
<dbReference type="EMBL" id="JAVRHK010000013">
    <property type="protein sequence ID" value="MDT0677910.1"/>
    <property type="molecule type" value="Genomic_DNA"/>
</dbReference>
<reference evidence="1 2" key="1">
    <citation type="submission" date="2023-09" db="EMBL/GenBank/DDBJ databases">
        <authorList>
            <person name="Rey-Velasco X."/>
        </authorList>
    </citation>
    <scope>NUCLEOTIDE SEQUENCE [LARGE SCALE GENOMIC DNA]</scope>
    <source>
        <strain evidence="1 2">F117</strain>
    </source>
</reference>